<organism evidence="1 2">
    <name type="scientific">Alternaria panax</name>
    <dbReference type="NCBI Taxonomy" id="48097"/>
    <lineage>
        <taxon>Eukaryota</taxon>
        <taxon>Fungi</taxon>
        <taxon>Dikarya</taxon>
        <taxon>Ascomycota</taxon>
        <taxon>Pezizomycotina</taxon>
        <taxon>Dothideomycetes</taxon>
        <taxon>Pleosporomycetidae</taxon>
        <taxon>Pleosporales</taxon>
        <taxon>Pleosporineae</taxon>
        <taxon>Pleosporaceae</taxon>
        <taxon>Alternaria</taxon>
        <taxon>Alternaria sect. Panax</taxon>
    </lineage>
</organism>
<dbReference type="Proteomes" id="UP001199106">
    <property type="component" value="Unassembled WGS sequence"/>
</dbReference>
<evidence type="ECO:0000313" key="1">
    <source>
        <dbReference type="EMBL" id="KAG9193400.1"/>
    </source>
</evidence>
<accession>A0AAD4IF69</accession>
<dbReference type="AlphaFoldDB" id="A0AAD4IF69"/>
<reference evidence="1" key="1">
    <citation type="submission" date="2021-07" db="EMBL/GenBank/DDBJ databases">
        <title>Genome Resource of American Ginseng Black Spot Pathogen Alternaria panax.</title>
        <authorList>
            <person name="Qiu C."/>
            <person name="Wang W."/>
            <person name="Liu Z."/>
        </authorList>
    </citation>
    <scope>NUCLEOTIDE SEQUENCE</scope>
    <source>
        <strain evidence="1">BNCC115425</strain>
    </source>
</reference>
<name>A0AAD4IF69_9PLEO</name>
<dbReference type="EMBL" id="JAANER010000002">
    <property type="protein sequence ID" value="KAG9193400.1"/>
    <property type="molecule type" value="Genomic_DNA"/>
</dbReference>
<proteinExistence type="predicted"/>
<protein>
    <submittedName>
        <fullName evidence="1">Uncharacterized protein</fullName>
    </submittedName>
</protein>
<comment type="caution">
    <text evidence="1">The sequence shown here is derived from an EMBL/GenBank/DDBJ whole genome shotgun (WGS) entry which is preliminary data.</text>
</comment>
<evidence type="ECO:0000313" key="2">
    <source>
        <dbReference type="Proteomes" id="UP001199106"/>
    </source>
</evidence>
<keyword evidence="2" id="KW-1185">Reference proteome</keyword>
<gene>
    <name evidence="1" type="ORF">G6011_03435</name>
</gene>
<sequence length="265" mass="31190">MISLVDRQISYDTLFLYYATIKECLWVKWKVRNLDLFPFPRFNRSLTTDVLRLGIPPSRLRIEFEIEKEDSNDRLHVNKFLQAKKLIQLHWLDGFPLWSCLTSLSDRQDYKDLFGDYTYSVRRIVALYRVDREAWKSHSIKYLHGCKAMDNDDSSTNEIEALSDADLVEAIINMLCVAMGCNLGYKGSYSRVGRDETEWDEDGFEVFNYKGLHIKIAHEKERAILHVASQYRKQFDKELKERLGEVYDECERLPEDARIPEGVIL</sequence>